<evidence type="ECO:0000256" key="1">
    <source>
        <dbReference type="SAM" id="Coils"/>
    </source>
</evidence>
<keyword evidence="1" id="KW-0175">Coiled coil</keyword>
<reference evidence="4" key="1">
    <citation type="submission" date="2015-04" db="EMBL/GenBank/DDBJ databases">
        <authorList>
            <consortium name="Pathogen Informatics"/>
        </authorList>
    </citation>
    <scope>NUCLEOTIDE SEQUENCE [LARGE SCALE GENOMIC DNA]</scope>
    <source>
        <strain evidence="4">8A</strain>
    </source>
</reference>
<name>A0A1J1H0N8_PLAGA</name>
<keyword evidence="5" id="KW-1185">Reference proteome</keyword>
<feature type="compositionally biased region" description="Basic residues" evidence="2">
    <location>
        <begin position="2269"/>
        <end position="2285"/>
    </location>
</feature>
<sequence>MEKNEDSIKGKMLLNFKQINWQRINFILLVFLLGIKTFFCILLYIYNHILLFFVFFISTVVSFYALLVNSFKALILYIVVLLLILTYFCLSFYNVINVVYISNVFKETLFSNVLYSICPFLIIECLAALIYISLKKKKKSYIEKKLKELKIIVDGEKEEKKDDILSMQIDLEKNELNTCNNNYKYYLTHYKNKKYICIEKKIDPSDDENDFILDLEKSDRKINKETEKEKHKKKSHIKKDSTCEISEDLSFMHYGIKKYEKKNKHNNLKEKSNRKERKRKDFNKNITNDTIQNEKSNYEQIENVDDENKNIKNEEVKNESDNCIENEQEKKVTHISEIYVISVNKESKNMTNNSVNLEENQCDNVIKKNTSNNRNYLTVRNYEKNTRDDFNFFINENTIDVIDDTIEMNDTKNIGTESLKQKADILANSEEENCIIEDFIGKSGEELKKEDKLEINYISDKYNKQSLEIETEVEIKKKESLIEKNKEEIITDKKEKSENTVSDNEGKEKDNNSNICLLDNNGLILNEEKKNDKQNLLELTNSIVKEEMQVKSSLLNEDKIEEEECFESEINKQNDTKIIKIDEEFKTNFTNILSEENKENVKFSNKMKDIKEKSTLKKNEESINNDNKEYQENIRMNIITEKVKNIENNSDNNLNKNKVEEKLESHNNIINDEVSFNIENNSEGKILYNNNINYEMKECNKLKNMKISLSHKNSYDNHKILDSLKERNYFENERHSIISCNKKEKEEENENENMKYSEVIEKNKDTQTKEESEGDRCFENYPNVNFVNITNVKNNNKINDEYENKGNNVKNEMVENKKNSKNDSYNILVNEEKVNSCEEEEIQKTSDINDQHSWRRINKKDIEKLKESVNADNIEDIQIDYFYKKNKKGADADYSSLSINSSNLSIFLKTQKDENEDTKEKKGEILSKKICNKKEINNFKINSLDNICSNNNDQQNNIPDNLGKEEFIEDLVDDVMNKKSKESTQEILSDQSKFYINNPNYTYKSSKNYKGNESNEKFVYHLDNNSNAFYSCVNSSGNDDYINYEDVIKNNSKITDTFLYNRRYNECNQNNEMNPNSVDSLNNNIYDLKKNVNDFNAINDCSSILNSSSIIVKDSSVMNESNTTNYLNVINDSNNNNNSFINNGNDKKNYYELNSNSVFQKRIFFENLNREKSSNSVQRNVEYNIQKDDLKKDDSNINETANSDSSLNIYRKKNYVSERKKKNQYYSSKDENDMIYHIEKFAKLKKTKNIDDNYHVKNDKKKNKLKENGIGIEKNDEAILSNELLTRNIYNINGIEKDKKVEVANDFENKRKMTQHFVIYDQSDISSSRKTGENIKSNDVFDFDKKNDFEIINFSKIKLNNCNFGSNFKMKTDIENNSKKSILTNKEIINSNFNTDINNSFLYVDNNVNSVINQIKNDHPLNKNFLEEKNDLDILINDNKSSLMKKKKFTELKKKNKLTNKVFNEINFNEIKNYNDIDSYNQLNDTTINGLNESMFNKNLNLISTSSSNEFQYNEKKGFPNSHDFVKLNNEEFYINSKEQVTNTEEINSIHSYEGCKEENYVNKNNVKTKIFGKDEIEENKTCLDEKDNNETKKNNIKEKNKLNIKMKKEKEKSEDTKTAEKEKEEIYKITNEEDEEKNYKIEKEDNEEKVKDGKVDVIKKEQNEIEKKGECIERIGGEDEITEEKKKNEIEIEVENEEKIKDGGDDIIEKEEKNEIEITAKNEEKIKDEKNEIIEKEKNYEIEEEDSEETVKGGKVDVIEKEQNEIEKEKECKEKIKDEDKMIEKVEKNEIDKEEEYKEKIKDEDKMIEKVEKNEIDKEEEYKEKVKDENKVNEKEENNEIEIMEENKENFKDGKNDINEKEKSEIEEEEEEKKEKIKGMKNKITEKEEKNEIEITEENREKDKISKEENEQLKNDEIERINNFNNVTQKNTEEMEKSKEVQVDKMEIQENKEMHKIKEEIQENKEIKEKKEKVQEKENVKTNNGKKEIEREINDINKEDIQINIDGISKNENNIEAKIDETSSKFYLKIVDNRNDCEKEEVNSINEVTEKISSTEHIYKNNYIKSNYQDCDQSNTSIYCTQIDNSFEDNNKKKKNENLNSDTNKDINKNIYDKTYSNTINSDAHSNNISMICENNVNDHLIKNGEVKDNVIRIDKKEKCEFSTYLDNSTIDNLNETKENSLSACNKKYSENVIIKTESLENTNLKELDEHEGIINKNEENEICFLDEQINDENRLNENLSNNNENTKINVDKEQVIYKDNNEVNKNKDKKKHKRKRNKKNKER</sequence>
<dbReference type="OrthoDB" id="384755at2759"/>
<feature type="compositionally biased region" description="Polar residues" evidence="2">
    <location>
        <begin position="284"/>
        <end position="300"/>
    </location>
</feature>
<dbReference type="GeneID" id="39728969"/>
<feature type="region of interest" description="Disordered" evidence="2">
    <location>
        <begin position="262"/>
        <end position="325"/>
    </location>
</feature>
<feature type="transmembrane region" description="Helical" evidence="3">
    <location>
        <begin position="50"/>
        <end position="67"/>
    </location>
</feature>
<accession>A0A1J1H0N8</accession>
<dbReference type="OMA" id="FITHTNN"/>
<keyword evidence="3" id="KW-0472">Membrane</keyword>
<feature type="region of interest" description="Disordered" evidence="2">
    <location>
        <begin position="2238"/>
        <end position="2285"/>
    </location>
</feature>
<comment type="caution">
    <text evidence="4">The sequence shown here is derived from an EMBL/GenBank/DDBJ whole genome shotgun (WGS) entry which is preliminary data.</text>
</comment>
<dbReference type="RefSeq" id="XP_028530810.1">
    <property type="nucleotide sequence ID" value="XM_028674460.1"/>
</dbReference>
<evidence type="ECO:0000313" key="5">
    <source>
        <dbReference type="Proteomes" id="UP000220797"/>
    </source>
</evidence>
<feature type="compositionally biased region" description="Basic and acidic residues" evidence="2">
    <location>
        <begin position="2251"/>
        <end position="2268"/>
    </location>
</feature>
<feature type="compositionally biased region" description="Basic and acidic residues" evidence="2">
    <location>
        <begin position="1821"/>
        <end position="1839"/>
    </location>
</feature>
<dbReference type="EMBL" id="CVMV01000132">
    <property type="protein sequence ID" value="CRG98013.1"/>
    <property type="molecule type" value="Genomic_DNA"/>
</dbReference>
<feature type="coiled-coil region" evidence="1">
    <location>
        <begin position="593"/>
        <end position="633"/>
    </location>
</feature>
<feature type="compositionally biased region" description="Basic and acidic residues" evidence="2">
    <location>
        <begin position="1846"/>
        <end position="1865"/>
    </location>
</feature>
<organism evidence="4 5">
    <name type="scientific">Plasmodium gallinaceum</name>
    <dbReference type="NCBI Taxonomy" id="5849"/>
    <lineage>
        <taxon>Eukaryota</taxon>
        <taxon>Sar</taxon>
        <taxon>Alveolata</taxon>
        <taxon>Apicomplexa</taxon>
        <taxon>Aconoidasida</taxon>
        <taxon>Haemosporida</taxon>
        <taxon>Plasmodiidae</taxon>
        <taxon>Plasmodium</taxon>
        <taxon>Plasmodium (Haemamoeba)</taxon>
    </lineage>
</organism>
<feature type="transmembrane region" description="Helical" evidence="3">
    <location>
        <begin position="113"/>
        <end position="134"/>
    </location>
</feature>
<keyword evidence="3" id="KW-1133">Transmembrane helix</keyword>
<feature type="region of interest" description="Disordered" evidence="2">
    <location>
        <begin position="1595"/>
        <end position="1624"/>
    </location>
</feature>
<evidence type="ECO:0000256" key="3">
    <source>
        <dbReference type="SAM" id="Phobius"/>
    </source>
</evidence>
<protein>
    <submittedName>
        <fullName evidence="4">Uncharacterized protein</fullName>
    </submittedName>
</protein>
<feature type="region of interest" description="Disordered" evidence="2">
    <location>
        <begin position="1895"/>
        <end position="1919"/>
    </location>
</feature>
<evidence type="ECO:0000313" key="4">
    <source>
        <dbReference type="EMBL" id="CRG98013.1"/>
    </source>
</evidence>
<evidence type="ECO:0000256" key="2">
    <source>
        <dbReference type="SAM" id="MobiDB-lite"/>
    </source>
</evidence>
<dbReference type="VEuPathDB" id="PlasmoDB:PGAL8A_00044400"/>
<proteinExistence type="predicted"/>
<keyword evidence="3" id="KW-0812">Transmembrane</keyword>
<feature type="compositionally biased region" description="Basic and acidic residues" evidence="2">
    <location>
        <begin position="306"/>
        <end position="320"/>
    </location>
</feature>
<gene>
    <name evidence="4" type="ORF">PGAL8A_00044400</name>
</gene>
<feature type="compositionally biased region" description="Low complexity" evidence="2">
    <location>
        <begin position="2238"/>
        <end position="2247"/>
    </location>
</feature>
<feature type="region of interest" description="Disordered" evidence="2">
    <location>
        <begin position="1821"/>
        <end position="1878"/>
    </location>
</feature>
<feature type="coiled-coil region" evidence="1">
    <location>
        <begin position="1952"/>
        <end position="2000"/>
    </location>
</feature>
<feature type="transmembrane region" description="Helical" evidence="3">
    <location>
        <begin position="21"/>
        <end position="44"/>
    </location>
</feature>
<feature type="transmembrane region" description="Helical" evidence="3">
    <location>
        <begin position="74"/>
        <end position="93"/>
    </location>
</feature>
<dbReference type="Proteomes" id="UP000220797">
    <property type="component" value="Unassembled WGS sequence"/>
</dbReference>